<reference evidence="1" key="2">
    <citation type="submission" date="2023-05" db="EMBL/GenBank/DDBJ databases">
        <authorList>
            <person name="Schelkunov M.I."/>
        </authorList>
    </citation>
    <scope>NUCLEOTIDE SEQUENCE</scope>
    <source>
        <strain evidence="1">Hsosn_3</strain>
        <tissue evidence="1">Leaf</tissue>
    </source>
</reference>
<gene>
    <name evidence="1" type="ORF">POM88_052204</name>
</gene>
<reference evidence="1" key="1">
    <citation type="submission" date="2023-02" db="EMBL/GenBank/DDBJ databases">
        <title>Genome of toxic invasive species Heracleum sosnowskyi carries increased number of genes despite the absence of recent whole-genome duplications.</title>
        <authorList>
            <person name="Schelkunov M."/>
            <person name="Shtratnikova V."/>
            <person name="Makarenko M."/>
            <person name="Klepikova A."/>
            <person name="Omelchenko D."/>
            <person name="Novikova G."/>
            <person name="Obukhova E."/>
            <person name="Bogdanov V."/>
            <person name="Penin A."/>
            <person name="Logacheva M."/>
        </authorList>
    </citation>
    <scope>NUCLEOTIDE SEQUENCE</scope>
    <source>
        <strain evidence="1">Hsosn_3</strain>
        <tissue evidence="1">Leaf</tissue>
    </source>
</reference>
<keyword evidence="2" id="KW-1185">Reference proteome</keyword>
<dbReference type="Proteomes" id="UP001237642">
    <property type="component" value="Unassembled WGS sequence"/>
</dbReference>
<comment type="caution">
    <text evidence="1">The sequence shown here is derived from an EMBL/GenBank/DDBJ whole genome shotgun (WGS) entry which is preliminary data.</text>
</comment>
<evidence type="ECO:0000313" key="2">
    <source>
        <dbReference type="Proteomes" id="UP001237642"/>
    </source>
</evidence>
<evidence type="ECO:0000313" key="1">
    <source>
        <dbReference type="EMBL" id="KAK1353839.1"/>
    </source>
</evidence>
<dbReference type="PANTHER" id="PTHR47762">
    <property type="entry name" value="OSJNBB0079B02.4 PROTEIN"/>
    <property type="match status" value="1"/>
</dbReference>
<dbReference type="PANTHER" id="PTHR47762:SF2">
    <property type="entry name" value="OS04G0640800 PROTEIN"/>
    <property type="match status" value="1"/>
</dbReference>
<proteinExistence type="predicted"/>
<sequence length="178" mass="20581">MGEVILGMPGPWAEDFYEASDHYTTKFGGLPHAQSQCALLTRILLSSWIAVRVQRYSRSRTSESLLEKRVCSYLMLLVKLQMLIGGTTFSPSTKGMMMMKIYLPCFYVYILEEALQKDVASICLRPLSIKDNQEYLDDSASQETWDEEAYEYDRALSASRTYLKFKKRIDVHPEQCFR</sequence>
<accession>A0AAD8LZB2</accession>
<dbReference type="EMBL" id="JAUIZM010000012">
    <property type="protein sequence ID" value="KAK1353839.1"/>
    <property type="molecule type" value="Genomic_DNA"/>
</dbReference>
<name>A0AAD8LZB2_9APIA</name>
<protein>
    <submittedName>
        <fullName evidence="1">Uncharacterized protein</fullName>
    </submittedName>
</protein>
<dbReference type="AlphaFoldDB" id="A0AAD8LZB2"/>
<organism evidence="1 2">
    <name type="scientific">Heracleum sosnowskyi</name>
    <dbReference type="NCBI Taxonomy" id="360622"/>
    <lineage>
        <taxon>Eukaryota</taxon>
        <taxon>Viridiplantae</taxon>
        <taxon>Streptophyta</taxon>
        <taxon>Embryophyta</taxon>
        <taxon>Tracheophyta</taxon>
        <taxon>Spermatophyta</taxon>
        <taxon>Magnoliopsida</taxon>
        <taxon>eudicotyledons</taxon>
        <taxon>Gunneridae</taxon>
        <taxon>Pentapetalae</taxon>
        <taxon>asterids</taxon>
        <taxon>campanulids</taxon>
        <taxon>Apiales</taxon>
        <taxon>Apiaceae</taxon>
        <taxon>Apioideae</taxon>
        <taxon>apioid superclade</taxon>
        <taxon>Tordylieae</taxon>
        <taxon>Tordyliinae</taxon>
        <taxon>Heracleum</taxon>
    </lineage>
</organism>